<protein>
    <submittedName>
        <fullName evidence="5">Pathogenesis-related protein</fullName>
    </submittedName>
</protein>
<evidence type="ECO:0000313" key="5">
    <source>
        <dbReference type="EMBL" id="AAC12661.1"/>
    </source>
</evidence>
<proteinExistence type="evidence at transcript level"/>
<dbReference type="PROSITE" id="PS00451">
    <property type="entry name" value="PATHOGENESIS_BETVI"/>
    <property type="match status" value="1"/>
</dbReference>
<name>Q41298_SORBI</name>
<gene>
    <name evidence="5" type="primary">PR-10</name>
</gene>
<organism evidence="5">
    <name type="scientific">Sorghum bicolor</name>
    <name type="common">Sorghum</name>
    <name type="synonym">Sorghum vulgare</name>
    <dbReference type="NCBI Taxonomy" id="4558"/>
    <lineage>
        <taxon>Eukaryota</taxon>
        <taxon>Viridiplantae</taxon>
        <taxon>Streptophyta</taxon>
        <taxon>Embryophyta</taxon>
        <taxon>Tracheophyta</taxon>
        <taxon>Spermatophyta</taxon>
        <taxon>Magnoliopsida</taxon>
        <taxon>Liliopsida</taxon>
        <taxon>Poales</taxon>
        <taxon>Poaceae</taxon>
        <taxon>PACMAD clade</taxon>
        <taxon>Panicoideae</taxon>
        <taxon>Andropogonodae</taxon>
        <taxon>Andropogoneae</taxon>
        <taxon>Sorghinae</taxon>
        <taxon>Sorghum</taxon>
    </lineage>
</organism>
<dbReference type="FunFam" id="3.30.530.20:FF:000007">
    <property type="entry name" value="Major pollen allergen Bet v 1-A"/>
    <property type="match status" value="1"/>
</dbReference>
<keyword evidence="3" id="KW-0568">Pathogenesis-related protein</keyword>
<dbReference type="PIR" id="T14817">
    <property type="entry name" value="T14817"/>
</dbReference>
<dbReference type="PANTHER" id="PTHR31213">
    <property type="entry name" value="OS08G0374000 PROTEIN-RELATED"/>
    <property type="match status" value="1"/>
</dbReference>
<dbReference type="Gene3D" id="3.30.530.20">
    <property type="match status" value="1"/>
</dbReference>
<dbReference type="GO" id="GO:0005634">
    <property type="term" value="C:nucleus"/>
    <property type="evidence" value="ECO:0007669"/>
    <property type="project" value="UniProtKB-SubCell"/>
</dbReference>
<feature type="domain" description="Bet v I/Major latex protein" evidence="4">
    <location>
        <begin position="5"/>
        <end position="155"/>
    </location>
</feature>
<keyword evidence="3" id="KW-0611">Plant defense</keyword>
<dbReference type="InterPro" id="IPR024949">
    <property type="entry name" value="Bet_v_I_allergen"/>
</dbReference>
<reference evidence="5" key="2">
    <citation type="journal article" date="1999" name="Mol. Plant Microbe Interact.">
        <title>cDNA cloning of a sorghum pathogenesis-related protein (PR-10) and differential expression of defense-related genes following inoculation with Cochliobolus heterostrophus or Colletotrichum sublineolum.</title>
        <authorList>
            <person name="Lo S.C."/>
            <person name="Hipskind J.D."/>
            <person name="Nicholson R.L."/>
        </authorList>
    </citation>
    <scope>NUCLEOTIDE SEQUENCE</scope>
    <source>
        <tissue evidence="5">Mesocotyls</tissue>
    </source>
</reference>
<dbReference type="InterPro" id="IPR000916">
    <property type="entry name" value="Bet_v_I/MLP"/>
</dbReference>
<evidence type="ECO:0000256" key="3">
    <source>
        <dbReference type="RuleBase" id="RU000409"/>
    </source>
</evidence>
<comment type="subcellular location">
    <subcellularLocation>
        <location evidence="1">Nucleus</location>
    </subcellularLocation>
</comment>
<evidence type="ECO:0000256" key="2">
    <source>
        <dbReference type="ARBA" id="ARBA00009744"/>
    </source>
</evidence>
<evidence type="ECO:0000256" key="1">
    <source>
        <dbReference type="ARBA" id="ARBA00004123"/>
    </source>
</evidence>
<dbReference type="InterPro" id="IPR023393">
    <property type="entry name" value="START-like_dom_sf"/>
</dbReference>
<dbReference type="GO" id="GO:0009738">
    <property type="term" value="P:abscisic acid-activated signaling pathway"/>
    <property type="evidence" value="ECO:0007669"/>
    <property type="project" value="InterPro"/>
</dbReference>
<dbReference type="CDD" id="cd07816">
    <property type="entry name" value="Bet_v1-like"/>
    <property type="match status" value="1"/>
</dbReference>
<dbReference type="ExpressionAtlas" id="Q41298">
    <property type="expression patterns" value="baseline and differential"/>
</dbReference>
<dbReference type="GO" id="GO:0010427">
    <property type="term" value="F:abscisic acid binding"/>
    <property type="evidence" value="ECO:0007669"/>
    <property type="project" value="InterPro"/>
</dbReference>
<reference evidence="5" key="1">
    <citation type="journal article" date="1998" name="Plant Physiol.">
        <title>Reduction of light-induced anthocyanin accumulation in inoculated sorghum mesocotyls. Implications for a compensatory role in the defense response.</title>
        <authorList>
            <person name="Lo S.C."/>
            <person name="Nicholson R.L."/>
        </authorList>
    </citation>
    <scope>NUCLEOTIDE SEQUENCE</scope>
    <source>
        <tissue evidence="5">Mesocotyls</tissue>
    </source>
</reference>
<dbReference type="PANTHER" id="PTHR31213:SF201">
    <property type="entry name" value="OS03G0300400 PROTEIN"/>
    <property type="match status" value="1"/>
</dbReference>
<comment type="similarity">
    <text evidence="2 3">Belongs to the BetVI family.</text>
</comment>
<evidence type="ECO:0000259" key="4">
    <source>
        <dbReference type="Pfam" id="PF00407"/>
    </source>
</evidence>
<dbReference type="InterPro" id="IPR050279">
    <property type="entry name" value="Plant_def-hormone_signal"/>
</dbReference>
<sequence length="161" mass="17515">MASANSWTLEIPSPVAARRLFCAAVTPWHPRSTPKVNSHVVASAHPVEDDGGVGSVRQFNFTSFMPFSFMKERLDFLDVDKCECKNTLVEGGNMRRRIETAASHIKVEPAAGGGSVVKVESTYKLLRGVDAKDEEAKAKEALTAIFKAAEAYLVANPDAYN</sequence>
<dbReference type="AlphaFoldDB" id="Q41298"/>
<dbReference type="EMBL" id="U60764">
    <property type="protein sequence ID" value="AAC12661.1"/>
    <property type="molecule type" value="mRNA"/>
</dbReference>
<dbReference type="SUPFAM" id="SSF55961">
    <property type="entry name" value="Bet v1-like"/>
    <property type="match status" value="1"/>
</dbReference>
<dbReference type="GO" id="GO:0038023">
    <property type="term" value="F:signaling receptor activity"/>
    <property type="evidence" value="ECO:0007669"/>
    <property type="project" value="InterPro"/>
</dbReference>
<accession>Q41298</accession>
<dbReference type="GO" id="GO:0006952">
    <property type="term" value="P:defense response"/>
    <property type="evidence" value="ECO:0007669"/>
    <property type="project" value="UniProtKB-KW"/>
</dbReference>
<dbReference type="Pfam" id="PF00407">
    <property type="entry name" value="Bet_v_1"/>
    <property type="match status" value="1"/>
</dbReference>
<dbReference type="PRINTS" id="PR00634">
    <property type="entry name" value="BETALLERGEN"/>
</dbReference>
<dbReference type="GO" id="GO:0004864">
    <property type="term" value="F:protein phosphatase inhibitor activity"/>
    <property type="evidence" value="ECO:0007669"/>
    <property type="project" value="InterPro"/>
</dbReference>